<reference evidence="10 11" key="1">
    <citation type="submission" date="2017-01" db="EMBL/GenBank/DDBJ databases">
        <title>Genome sequence of Rhodoferax antarcticus ANT.BR, a psychrophilic purple nonsulfur bacterium from an Antarctic microbial mat.</title>
        <authorList>
            <person name="Baker J."/>
            <person name="Riester C."/>
            <person name="Skinner B."/>
            <person name="Newell A."/>
            <person name="Swingley W."/>
            <person name="Madigan M."/>
            <person name="Jung D."/>
            <person name="Asao M."/>
            <person name="Chen M."/>
            <person name="Loughlin P."/>
            <person name="Pan H."/>
            <person name="Lin S."/>
            <person name="Li N."/>
            <person name="Shaw J."/>
            <person name="Prado M."/>
            <person name="Sherman C."/>
            <person name="Li X."/>
            <person name="Tang J."/>
            <person name="Blankenship R."/>
            <person name="Zhao T."/>
            <person name="Touchman J."/>
            <person name="Sattley M."/>
        </authorList>
    </citation>
    <scope>NUCLEOTIDE SEQUENCE [LARGE SCALE GENOMIC DNA]</scope>
    <source>
        <strain evidence="10 11">ANT.BR</strain>
    </source>
</reference>
<keyword evidence="3 8" id="KW-0540">Nuclease</keyword>
<evidence type="ECO:0000256" key="2">
    <source>
        <dbReference type="ARBA" id="ARBA00022649"/>
    </source>
</evidence>
<dbReference type="HAMAP" id="MF_00265">
    <property type="entry name" value="VapC_Nob1"/>
    <property type="match status" value="1"/>
</dbReference>
<dbReference type="STRING" id="81479.RA876_00080"/>
<evidence type="ECO:0000256" key="7">
    <source>
        <dbReference type="ARBA" id="ARBA00038093"/>
    </source>
</evidence>
<dbReference type="GO" id="GO:0016787">
    <property type="term" value="F:hydrolase activity"/>
    <property type="evidence" value="ECO:0007669"/>
    <property type="project" value="UniProtKB-KW"/>
</dbReference>
<organism evidence="10 11">
    <name type="scientific">Rhodoferax antarcticus ANT.BR</name>
    <dbReference type="NCBI Taxonomy" id="1111071"/>
    <lineage>
        <taxon>Bacteria</taxon>
        <taxon>Pseudomonadati</taxon>
        <taxon>Pseudomonadota</taxon>
        <taxon>Betaproteobacteria</taxon>
        <taxon>Burkholderiales</taxon>
        <taxon>Comamonadaceae</taxon>
        <taxon>Rhodoferax</taxon>
    </lineage>
</organism>
<keyword evidence="4 8" id="KW-0479">Metal-binding</keyword>
<keyword evidence="6 8" id="KW-0460">Magnesium</keyword>
<dbReference type="InterPro" id="IPR050556">
    <property type="entry name" value="Type_II_TA_system_RNase"/>
</dbReference>
<dbReference type="EMBL" id="MSYM01000007">
    <property type="protein sequence ID" value="OLP07968.1"/>
    <property type="molecule type" value="Genomic_DNA"/>
</dbReference>
<dbReference type="InterPro" id="IPR029060">
    <property type="entry name" value="PIN-like_dom_sf"/>
</dbReference>
<protein>
    <recommendedName>
        <fullName evidence="8">Ribonuclease VapC</fullName>
        <shortName evidence="8">RNase VapC</shortName>
        <ecNumber evidence="8">3.1.-.-</ecNumber>
    </recommendedName>
    <alternativeName>
        <fullName evidence="8">Toxin VapC</fullName>
    </alternativeName>
</protein>
<dbReference type="GO" id="GO:0090729">
    <property type="term" value="F:toxin activity"/>
    <property type="evidence" value="ECO:0007669"/>
    <property type="project" value="UniProtKB-KW"/>
</dbReference>
<evidence type="ECO:0000256" key="5">
    <source>
        <dbReference type="ARBA" id="ARBA00022801"/>
    </source>
</evidence>
<feature type="domain" description="PIN" evidence="9">
    <location>
        <begin position="1"/>
        <end position="120"/>
    </location>
</feature>
<evidence type="ECO:0000313" key="10">
    <source>
        <dbReference type="EMBL" id="OLP07968.1"/>
    </source>
</evidence>
<keyword evidence="11" id="KW-1185">Reference proteome</keyword>
<keyword evidence="2 8" id="KW-1277">Toxin-antitoxin system</keyword>
<dbReference type="Gene3D" id="3.40.50.1010">
    <property type="entry name" value="5'-nuclease"/>
    <property type="match status" value="1"/>
</dbReference>
<gene>
    <name evidence="8" type="primary">vapC</name>
    <name evidence="10" type="ORF">BLL52_1066</name>
</gene>
<dbReference type="PANTHER" id="PTHR33653">
    <property type="entry name" value="RIBONUCLEASE VAPC2"/>
    <property type="match status" value="1"/>
</dbReference>
<dbReference type="SUPFAM" id="SSF88723">
    <property type="entry name" value="PIN domain-like"/>
    <property type="match status" value="1"/>
</dbReference>
<dbReference type="PANTHER" id="PTHR33653:SF1">
    <property type="entry name" value="RIBONUCLEASE VAPC2"/>
    <property type="match status" value="1"/>
</dbReference>
<evidence type="ECO:0000256" key="8">
    <source>
        <dbReference type="HAMAP-Rule" id="MF_00265"/>
    </source>
</evidence>
<evidence type="ECO:0000259" key="9">
    <source>
        <dbReference type="Pfam" id="PF01850"/>
    </source>
</evidence>
<comment type="function">
    <text evidence="8">Toxic component of a toxin-antitoxin (TA) system. An RNase.</text>
</comment>
<dbReference type="Pfam" id="PF01850">
    <property type="entry name" value="PIN"/>
    <property type="match status" value="1"/>
</dbReference>
<comment type="cofactor">
    <cofactor evidence="1 8">
        <name>Mg(2+)</name>
        <dbReference type="ChEBI" id="CHEBI:18420"/>
    </cofactor>
</comment>
<evidence type="ECO:0000256" key="3">
    <source>
        <dbReference type="ARBA" id="ARBA00022722"/>
    </source>
</evidence>
<evidence type="ECO:0000256" key="6">
    <source>
        <dbReference type="ARBA" id="ARBA00022842"/>
    </source>
</evidence>
<feature type="binding site" evidence="8">
    <location>
        <position position="3"/>
    </location>
    <ligand>
        <name>Mg(2+)</name>
        <dbReference type="ChEBI" id="CHEBI:18420"/>
    </ligand>
</feature>
<evidence type="ECO:0000313" key="11">
    <source>
        <dbReference type="Proteomes" id="UP000185911"/>
    </source>
</evidence>
<dbReference type="Proteomes" id="UP000185911">
    <property type="component" value="Unassembled WGS sequence"/>
</dbReference>
<dbReference type="InterPro" id="IPR022907">
    <property type="entry name" value="VapC_family"/>
</dbReference>
<dbReference type="GO" id="GO:0000287">
    <property type="term" value="F:magnesium ion binding"/>
    <property type="evidence" value="ECO:0007669"/>
    <property type="project" value="UniProtKB-UniRule"/>
</dbReference>
<dbReference type="EC" id="3.1.-.-" evidence="8"/>
<feature type="binding site" evidence="8">
    <location>
        <position position="94"/>
    </location>
    <ligand>
        <name>Mg(2+)</name>
        <dbReference type="ChEBI" id="CHEBI:18420"/>
    </ligand>
</feature>
<dbReference type="CDD" id="cd18736">
    <property type="entry name" value="PIN_CcVapC1-like"/>
    <property type="match status" value="1"/>
</dbReference>
<keyword evidence="8" id="KW-0800">Toxin</keyword>
<accession>A0A1Q8YIU0</accession>
<name>A0A1Q8YIU0_9BURK</name>
<dbReference type="AlphaFoldDB" id="A0A1Q8YIU0"/>
<evidence type="ECO:0000256" key="4">
    <source>
        <dbReference type="ARBA" id="ARBA00022723"/>
    </source>
</evidence>
<proteinExistence type="inferred from homology"/>
<dbReference type="GO" id="GO:0004540">
    <property type="term" value="F:RNA nuclease activity"/>
    <property type="evidence" value="ECO:0007669"/>
    <property type="project" value="InterPro"/>
</dbReference>
<sequence>MLDTNICIYLIKCQPPQVLRRLEALAQGSTVMSMVTYAELRAGLEMQTSNRAQDERVLQALTSRIPVLSLDKAAAESYGVLRAALRERSRDAMDRLVAAHAVSVGLTLVTNNGADFRDYPGLQVENWAESAKGCRGT</sequence>
<comment type="similarity">
    <text evidence="7 8">Belongs to the PINc/VapC protein family.</text>
</comment>
<evidence type="ECO:0000256" key="1">
    <source>
        <dbReference type="ARBA" id="ARBA00001946"/>
    </source>
</evidence>
<dbReference type="InterPro" id="IPR002716">
    <property type="entry name" value="PIN_dom"/>
</dbReference>
<keyword evidence="5 8" id="KW-0378">Hydrolase</keyword>
<comment type="caution">
    <text evidence="10">The sequence shown here is derived from an EMBL/GenBank/DDBJ whole genome shotgun (WGS) entry which is preliminary data.</text>
</comment>